<dbReference type="InterPro" id="IPR036291">
    <property type="entry name" value="NAD(P)-bd_dom_sf"/>
</dbReference>
<dbReference type="InterPro" id="IPR008927">
    <property type="entry name" value="6-PGluconate_DH-like_C_sf"/>
</dbReference>
<keyword evidence="2" id="KW-0520">NAD</keyword>
<dbReference type="InterPro" id="IPR013328">
    <property type="entry name" value="6PGD_dom2"/>
</dbReference>
<name>A0A381ZY89_9ZZZZ</name>
<dbReference type="Pfam" id="PF03446">
    <property type="entry name" value="NAD_binding_2"/>
    <property type="match status" value="1"/>
</dbReference>
<reference evidence="4" key="1">
    <citation type="submission" date="2018-05" db="EMBL/GenBank/DDBJ databases">
        <authorList>
            <person name="Lanie J.A."/>
            <person name="Ng W.-L."/>
            <person name="Kazmierczak K.M."/>
            <person name="Andrzejewski T.M."/>
            <person name="Davidsen T.M."/>
            <person name="Wayne K.J."/>
            <person name="Tettelin H."/>
            <person name="Glass J.I."/>
            <person name="Rusch D."/>
            <person name="Podicherti R."/>
            <person name="Tsui H.-C.T."/>
            <person name="Winkler M.E."/>
        </authorList>
    </citation>
    <scope>NUCLEOTIDE SEQUENCE</scope>
</reference>
<evidence type="ECO:0000313" key="4">
    <source>
        <dbReference type="EMBL" id="SVA93832.1"/>
    </source>
</evidence>
<proteinExistence type="predicted"/>
<organism evidence="4">
    <name type="scientific">marine metagenome</name>
    <dbReference type="NCBI Taxonomy" id="408172"/>
    <lineage>
        <taxon>unclassified sequences</taxon>
        <taxon>metagenomes</taxon>
        <taxon>ecological metagenomes</taxon>
    </lineage>
</organism>
<evidence type="ECO:0000256" key="2">
    <source>
        <dbReference type="ARBA" id="ARBA00023027"/>
    </source>
</evidence>
<dbReference type="AlphaFoldDB" id="A0A381ZY89"/>
<gene>
    <name evidence="4" type="ORF">METZ01_LOCUS146686</name>
</gene>
<dbReference type="Gene3D" id="1.10.1040.10">
    <property type="entry name" value="N-(1-d-carboxylethyl)-l-norvaline Dehydrogenase, domain 2"/>
    <property type="match status" value="1"/>
</dbReference>
<evidence type="ECO:0000256" key="1">
    <source>
        <dbReference type="ARBA" id="ARBA00023002"/>
    </source>
</evidence>
<feature type="domain" description="6-phosphogluconate dehydrogenase NADP-binding" evidence="3">
    <location>
        <begin position="1"/>
        <end position="149"/>
    </location>
</feature>
<dbReference type="SUPFAM" id="SSF48179">
    <property type="entry name" value="6-phosphogluconate dehydrogenase C-terminal domain-like"/>
    <property type="match status" value="1"/>
</dbReference>
<dbReference type="SUPFAM" id="SSF51735">
    <property type="entry name" value="NAD(P)-binding Rossmann-fold domains"/>
    <property type="match status" value="1"/>
</dbReference>
<dbReference type="InterPro" id="IPR015815">
    <property type="entry name" value="HIBADH-related"/>
</dbReference>
<evidence type="ECO:0000259" key="3">
    <source>
        <dbReference type="Pfam" id="PF03446"/>
    </source>
</evidence>
<dbReference type="PANTHER" id="PTHR22981:SF7">
    <property type="entry name" value="3-HYDROXYISOBUTYRATE DEHYDROGENASE, MITOCHONDRIAL"/>
    <property type="match status" value="1"/>
</dbReference>
<dbReference type="EMBL" id="UINC01023014">
    <property type="protein sequence ID" value="SVA93832.1"/>
    <property type="molecule type" value="Genomic_DNA"/>
</dbReference>
<dbReference type="GO" id="GO:0016616">
    <property type="term" value="F:oxidoreductase activity, acting on the CH-OH group of donors, NAD or NADP as acceptor"/>
    <property type="evidence" value="ECO:0007669"/>
    <property type="project" value="TreeGrafter"/>
</dbReference>
<dbReference type="Gene3D" id="3.40.50.720">
    <property type="entry name" value="NAD(P)-binding Rossmann-like Domain"/>
    <property type="match status" value="1"/>
</dbReference>
<dbReference type="PIRSF" id="PIRSF000103">
    <property type="entry name" value="HIBADH"/>
    <property type="match status" value="1"/>
</dbReference>
<accession>A0A381ZY89</accession>
<dbReference type="InterPro" id="IPR006115">
    <property type="entry name" value="6PGDH_NADP-bd"/>
</dbReference>
<keyword evidence="1" id="KW-0560">Oxidoreductase</keyword>
<dbReference type="PANTHER" id="PTHR22981">
    <property type="entry name" value="3-HYDROXYISOBUTYRATE DEHYDROGENASE-RELATED"/>
    <property type="match status" value="1"/>
</dbReference>
<protein>
    <recommendedName>
        <fullName evidence="3">6-phosphogluconate dehydrogenase NADP-binding domain-containing protein</fullName>
    </recommendedName>
</protein>
<dbReference type="GO" id="GO:0050661">
    <property type="term" value="F:NADP binding"/>
    <property type="evidence" value="ECO:0007669"/>
    <property type="project" value="InterPro"/>
</dbReference>
<sequence length="284" mass="28464">MGSAMVGRLLDAAVPVIVFDLDSAAVEAMVDAGATAASSGAEVAATVDVVSICVPDAHHVELVVDDLAGGAAGRDDPLSILVHSTIHPDAVASARDLAAGWGGDLHDVCVAGGSVAARAGELVLFVGGRDDLSRAAAVLLGWYGSHVIAAGPVGAGAAMKLAFNVMTYAQFAASAAALGMAGGAEVDVDALVGAWRHVGQLGALTEQFLPILDLPSGYLVGESRDRMQATADIARKDLRLAADLCADGDLRGMVEALEQAMPEVFGVGDTAGAQDAQGERGGTP</sequence>